<dbReference type="SMART" id="SM00059">
    <property type="entry name" value="FN2"/>
    <property type="match status" value="1"/>
</dbReference>
<reference evidence="14" key="3">
    <citation type="submission" date="2025-09" db="UniProtKB">
        <authorList>
            <consortium name="Ensembl"/>
        </authorList>
    </citation>
    <scope>IDENTIFICATION</scope>
</reference>
<dbReference type="InterPro" id="IPR050111">
    <property type="entry name" value="C-type_lectin/snaclec_domain"/>
</dbReference>
<dbReference type="Ensembl" id="ENSDCDT00010030964.1">
    <property type="protein sequence ID" value="ENSDCDP00010024959.1"/>
    <property type="gene ID" value="ENSDCDG00010015898.1"/>
</dbReference>
<dbReference type="InterPro" id="IPR016187">
    <property type="entry name" value="CTDL_fold"/>
</dbReference>
<feature type="domain" description="C-type lectin" evidence="12">
    <location>
        <begin position="230"/>
        <end position="328"/>
    </location>
</feature>
<keyword evidence="2" id="KW-0254">Endocytosis</keyword>
<organism evidence="14 15">
    <name type="scientific">Denticeps clupeoides</name>
    <name type="common">denticle herring</name>
    <dbReference type="NCBI Taxonomy" id="299321"/>
    <lineage>
        <taxon>Eukaryota</taxon>
        <taxon>Metazoa</taxon>
        <taxon>Chordata</taxon>
        <taxon>Craniata</taxon>
        <taxon>Vertebrata</taxon>
        <taxon>Euteleostomi</taxon>
        <taxon>Actinopterygii</taxon>
        <taxon>Neopterygii</taxon>
        <taxon>Teleostei</taxon>
        <taxon>Clupei</taxon>
        <taxon>Clupeiformes</taxon>
        <taxon>Denticipitoidei</taxon>
        <taxon>Denticipitidae</taxon>
        <taxon>Denticeps</taxon>
    </lineage>
</organism>
<evidence type="ECO:0000259" key="12">
    <source>
        <dbReference type="PROSITE" id="PS50041"/>
    </source>
</evidence>
<dbReference type="InterPro" id="IPR000562">
    <property type="entry name" value="FN_type2_dom"/>
</dbReference>
<dbReference type="InterPro" id="IPR016186">
    <property type="entry name" value="C-type_lectin-like/link_sf"/>
</dbReference>
<dbReference type="PANTHER" id="PTHR22803">
    <property type="entry name" value="MANNOSE, PHOSPHOLIPASE, LECTIN RECEPTOR RELATED"/>
    <property type="match status" value="1"/>
</dbReference>
<evidence type="ECO:0000256" key="5">
    <source>
        <dbReference type="ARBA" id="ARBA00022737"/>
    </source>
</evidence>
<evidence type="ECO:0000256" key="10">
    <source>
        <dbReference type="ARBA" id="ARBA00023180"/>
    </source>
</evidence>
<keyword evidence="7" id="KW-0472">Membrane</keyword>
<reference evidence="14" key="2">
    <citation type="submission" date="2025-08" db="UniProtKB">
        <authorList>
            <consortium name="Ensembl"/>
        </authorList>
    </citation>
    <scope>IDENTIFICATION</scope>
</reference>
<dbReference type="SUPFAM" id="SSF56436">
    <property type="entry name" value="C-type lectin-like"/>
    <property type="match status" value="10"/>
</dbReference>
<dbReference type="SMART" id="SM00034">
    <property type="entry name" value="CLECT"/>
    <property type="match status" value="9"/>
</dbReference>
<feature type="domain" description="C-type lectin" evidence="12">
    <location>
        <begin position="475"/>
        <end position="584"/>
    </location>
</feature>
<sequence>MANRTPNYRGFYQELTPFNHGTWRLLWLYDLHSESAFTVQHSTGTCLSADADSLRLVNCSDSASVRWKWGGGHRLFHVASSKCLGLEVLSKRLQLLDCDQLGTMMTWDCLNGGVFTVYEMSLSRAENGVVVAKRGASDVWVIGGTDEDICQRPYRVTHTTEGNSFGKPCMFPFRYQGVWYHRCLPGLPQDAGASELLPWCSTTLDFDQDKNFGFCLQKVDGCAAPWLGPVGGRCYLAVPSAAVTWHEARDSCRSQGGDLLSVSSTTDLSALHDLPDRVWTGLNQLDWQQGWQWADASPLSFVHWARGECGPLAWCNLACERKLPYVCRKLQMVHYSTLCEDGWFAWNGRCLKLFEELQPQEEAQRLCETQNSTLVSVHSLEDIEMVSTVLPDGRDVWSGLKGEGDPLVFKWLDGTNVTFTYWERHHPSVRTLVCVHFTGKDHMWIGGNCELKLPFLCLKAGQVNESSLEEGCPDWRRHGNACYRVDPTPVPFKNSCGLTITSRFEQAFINSLLKEHTSKETHFFWTGLQDIKNNGEYVWVVQNSTAERVTYTNWAWQEPVQDGGCAVLSTSRFLGKWMVKNCSRFTAGSICKTLLSPLEPPEPESDITAECPQGWTSIKGIKYCYKVFHEERLNRKRSWLEAEDFCQALGAHLASVSHPEEMNALDSVMRASVRFSDERYFWVGLNRRNPNNDNTWEWSDGRPSMRRLFYIFFLVSAKPYMATPFHCDAQLEWVCQIPRGSTPKTPEWYNPEGRHGTSTFLDGQEFWFVQNLLLSYEEASMYCTSNSSRLAHPQSFSAIHHLQSTLLRTVSFPDHTLHYSRYQEQNVGLIQICSRFYIDVSSTDTSTSCSSKLPFVCEALNVTSVEREPIGPHPTGLPCDGGSIAFRDKCYTVTKPQYTNFRKASEVCSSHRGTLLTITDQVEQDFIVTLLASLPEKMWIGLRLRFDEMLWVDGTPVDFVNFHPLIHGQYRFLEPEGLELCTYMFNDPSSSILGTWDYSMCSEQQSVSICQHYLVQQENLTWFAAWELCKKQDMDLASVADAFQQAVLSVNVSRFGSPMWIGFFSEDDGTHFRWTDHSHTIFSRWSSQETSGRCVYLDIDGYWKATECNVALKGAICHVPHNDTIAPQEVNVQCPHKNNGPNWIPFKKNCYSFLLMGGRWDAYNKGEPEQSCQELDPSAKLLSIRSAEENEFVQQQLLPLRDLAHFVWLGIKLKWYDGTYVHFSNWEQGRPDVAGDFLAGLAVDGSWALYTNPRQFASFQQRSALVCKMDNGTSEGFEYGSLNYYVVAQRLSWFQAQEECGRRHGHLASVHNTSQSQVLQRVVFRDGFPLWIGLSNQDASNSVYEWSDGTALDYVPPGWTSLAPTDRCVYVDPAGRWSGLSCQEQVEGAVCYNSSSKRSSAQVSTRSENCPKSDGLPQWVHHNDHCYAFDMNFYNYSVYTMEDAKRFCGKLDSSAQLLTIKSEEENQFVSDYVSENPHITNRIWLGLDWNAKDQKISWVDGSSLDFSKWKSAALTGVDSCAALLSAHGGVWAAVSCTDARSRVVCKAPTRKSSRCSGPFFSRKNRGRFSSTIRYQRNYDEADSTSIINETE</sequence>
<dbReference type="SUPFAM" id="SSF57440">
    <property type="entry name" value="Kringle-like"/>
    <property type="match status" value="1"/>
</dbReference>
<dbReference type="SUPFAM" id="SSF50370">
    <property type="entry name" value="Ricin B-like lectins"/>
    <property type="match status" value="1"/>
</dbReference>
<dbReference type="PROSITE" id="PS50041">
    <property type="entry name" value="C_TYPE_LECTIN_2"/>
    <property type="match status" value="9"/>
</dbReference>
<feature type="domain" description="C-type lectin" evidence="12">
    <location>
        <begin position="1279"/>
        <end position="1385"/>
    </location>
</feature>
<feature type="domain" description="C-type lectin" evidence="12">
    <location>
        <begin position="886"/>
        <end position="1004"/>
    </location>
</feature>
<dbReference type="PROSITE" id="PS50231">
    <property type="entry name" value="RICIN_B_LECTIN"/>
    <property type="match status" value="1"/>
</dbReference>
<dbReference type="Proteomes" id="UP000694580">
    <property type="component" value="Chromosome 5"/>
</dbReference>
<evidence type="ECO:0000256" key="9">
    <source>
        <dbReference type="ARBA" id="ARBA00023170"/>
    </source>
</evidence>
<protein>
    <submittedName>
        <fullName evidence="14">Uncharacterized protein</fullName>
    </submittedName>
</protein>
<dbReference type="InterPro" id="IPR036943">
    <property type="entry name" value="FN_type2_sf"/>
</dbReference>
<evidence type="ECO:0000256" key="7">
    <source>
        <dbReference type="ARBA" id="ARBA00023136"/>
    </source>
</evidence>
<keyword evidence="9" id="KW-0675">Receptor</keyword>
<dbReference type="CDD" id="cd00062">
    <property type="entry name" value="FN2"/>
    <property type="match status" value="1"/>
</dbReference>
<name>A0AAY4BVV2_9TELE</name>
<dbReference type="Gene3D" id="3.10.100.10">
    <property type="entry name" value="Mannose-Binding Protein A, subunit A"/>
    <property type="match status" value="9"/>
</dbReference>
<dbReference type="Pfam" id="PF00040">
    <property type="entry name" value="fn2"/>
    <property type="match status" value="1"/>
</dbReference>
<keyword evidence="6" id="KW-1133">Transmembrane helix</keyword>
<evidence type="ECO:0000256" key="6">
    <source>
        <dbReference type="ARBA" id="ARBA00022989"/>
    </source>
</evidence>
<feature type="domain" description="C-type lectin" evidence="12">
    <location>
        <begin position="1422"/>
        <end position="1545"/>
    </location>
</feature>
<feature type="domain" description="C-type lectin" evidence="12">
    <location>
        <begin position="1013"/>
        <end position="1109"/>
    </location>
</feature>
<evidence type="ECO:0000313" key="14">
    <source>
        <dbReference type="Ensembl" id="ENSDCDP00010024959.1"/>
    </source>
</evidence>
<dbReference type="GeneTree" id="ENSGT01050000244842"/>
<dbReference type="Gene3D" id="2.80.10.50">
    <property type="match status" value="1"/>
</dbReference>
<keyword evidence="8" id="KW-1015">Disulfide bond</keyword>
<dbReference type="GO" id="GO:0006897">
    <property type="term" value="P:endocytosis"/>
    <property type="evidence" value="ECO:0007669"/>
    <property type="project" value="UniProtKB-KW"/>
</dbReference>
<keyword evidence="3" id="KW-0812">Transmembrane</keyword>
<evidence type="ECO:0000256" key="2">
    <source>
        <dbReference type="ARBA" id="ARBA00022583"/>
    </source>
</evidence>
<evidence type="ECO:0000256" key="8">
    <source>
        <dbReference type="ARBA" id="ARBA00023157"/>
    </source>
</evidence>
<keyword evidence="10" id="KW-0325">Glycoprotein</keyword>
<keyword evidence="4" id="KW-0732">Signal</keyword>
<dbReference type="Gene3D" id="2.10.10.10">
    <property type="entry name" value="Fibronectin, type II, collagen-binding"/>
    <property type="match status" value="1"/>
</dbReference>
<comment type="caution">
    <text evidence="11">Lacks conserved residue(s) required for the propagation of feature annotation.</text>
</comment>
<dbReference type="InterPro" id="IPR001304">
    <property type="entry name" value="C-type_lectin-like"/>
</dbReference>
<evidence type="ECO:0000256" key="4">
    <source>
        <dbReference type="ARBA" id="ARBA00022729"/>
    </source>
</evidence>
<comment type="subcellular location">
    <subcellularLocation>
        <location evidence="1">Membrane</location>
        <topology evidence="1">Single-pass membrane protein</topology>
    </subcellularLocation>
</comment>
<evidence type="ECO:0000256" key="11">
    <source>
        <dbReference type="PROSITE-ProRule" id="PRU00479"/>
    </source>
</evidence>
<feature type="domain" description="C-type lectin" evidence="12">
    <location>
        <begin position="623"/>
        <end position="736"/>
    </location>
</feature>
<dbReference type="InterPro" id="IPR035992">
    <property type="entry name" value="Ricin_B-like_lectins"/>
</dbReference>
<dbReference type="GO" id="GO:0016020">
    <property type="term" value="C:membrane"/>
    <property type="evidence" value="ECO:0007669"/>
    <property type="project" value="UniProtKB-SubCell"/>
</dbReference>
<dbReference type="Pfam" id="PF00059">
    <property type="entry name" value="Lectin_C"/>
    <property type="match status" value="8"/>
</dbReference>
<evidence type="ECO:0000313" key="15">
    <source>
        <dbReference type="Proteomes" id="UP000694580"/>
    </source>
</evidence>
<dbReference type="PROSITE" id="PS51092">
    <property type="entry name" value="FN2_2"/>
    <property type="match status" value="1"/>
</dbReference>
<reference evidence="14 15" key="1">
    <citation type="submission" date="2020-06" db="EMBL/GenBank/DDBJ databases">
        <authorList>
            <consortium name="Wellcome Sanger Institute Data Sharing"/>
        </authorList>
    </citation>
    <scope>NUCLEOTIDE SEQUENCE [LARGE SCALE GENOMIC DNA]</scope>
</reference>
<dbReference type="FunFam" id="3.10.100.10:FF:000047">
    <property type="entry name" value="lymphocyte antigen 75"/>
    <property type="match status" value="1"/>
</dbReference>
<dbReference type="InterPro" id="IPR000772">
    <property type="entry name" value="Ricin_B_lectin"/>
</dbReference>
<dbReference type="CDD" id="cd00037">
    <property type="entry name" value="CLECT"/>
    <property type="match status" value="9"/>
</dbReference>
<evidence type="ECO:0000259" key="13">
    <source>
        <dbReference type="PROSITE" id="PS51092"/>
    </source>
</evidence>
<evidence type="ECO:0000256" key="3">
    <source>
        <dbReference type="ARBA" id="ARBA00022692"/>
    </source>
</evidence>
<feature type="domain" description="C-type lectin" evidence="12">
    <location>
        <begin position="1146"/>
        <end position="1247"/>
    </location>
</feature>
<feature type="domain" description="C-type lectin" evidence="12">
    <location>
        <begin position="346"/>
        <end position="458"/>
    </location>
</feature>
<dbReference type="PRINTS" id="PR00013">
    <property type="entry name" value="FNTYPEII"/>
</dbReference>
<gene>
    <name evidence="14" type="primary">ly75</name>
</gene>
<feature type="domain" description="Fibronectin type-II" evidence="13">
    <location>
        <begin position="164"/>
        <end position="217"/>
    </location>
</feature>
<dbReference type="Pfam" id="PF24562">
    <property type="entry name" value="CysR_MRC2_N"/>
    <property type="match status" value="1"/>
</dbReference>
<proteinExistence type="predicted"/>
<keyword evidence="5" id="KW-0677">Repeat</keyword>
<keyword evidence="15" id="KW-1185">Reference proteome</keyword>
<accession>A0AAY4BVV2</accession>
<evidence type="ECO:0000256" key="1">
    <source>
        <dbReference type="ARBA" id="ARBA00004167"/>
    </source>
</evidence>
<dbReference type="InterPro" id="IPR013806">
    <property type="entry name" value="Kringle-like"/>
</dbReference>